<comment type="caution">
    <text evidence="1">The sequence shown here is derived from an EMBL/GenBank/DDBJ whole genome shotgun (WGS) entry which is preliminary data.</text>
</comment>
<protein>
    <submittedName>
        <fullName evidence="1">Uncharacterized protein</fullName>
    </submittedName>
</protein>
<proteinExistence type="predicted"/>
<keyword evidence="2" id="KW-1185">Reference proteome</keyword>
<dbReference type="RefSeq" id="WP_324696160.1">
    <property type="nucleotide sequence ID" value="NZ_JAYMYJ010000122.1"/>
</dbReference>
<name>A0ABU6CZ21_9GAMM</name>
<sequence length="444" mass="50980">MGVFSCHPRQGKAKWALILSSVLSDQPNQVVDFMKKISALALLFAVVSFLPSMASASVWPNENEWNDTWEDRYRQWVRTNWKDDIFMDPAKPIYYKFENDCADAVYAMRLIFSFENRLPFAINNRDKAGGVISNNMSTWDNLPPPQRVRQFLDYVADMTSSASLPHDTYPIALNDIKPGDIYVAPGVHSYQIADVTDAGIAEVMASTTPKQARYLLRTPSFPFYVPESKTLGDGYRRFKEPQNIQKPANQQPGYSEEQFQLAADLNYDYVAFTDIISHKLAKRPETADEKTQRLLLALCMYANDRAVYVYDALWYLQKIRNDGRHCMNAKEYDDHSTPGRDKRLKMFFDSIRRHLDHVGRFDPRSQPARWAKAVFSNDQPPPQEMQSLNNFCMVQLTLGEEYYMTLRELRQNVDAGALVSDPHAPLPFRWGITKAPFNSGCPAY</sequence>
<dbReference type="Proteomes" id="UP001308005">
    <property type="component" value="Unassembled WGS sequence"/>
</dbReference>
<reference evidence="1 2" key="2">
    <citation type="submission" date="2024-01" db="EMBL/GenBank/DDBJ databases">
        <authorList>
            <person name="Xie X."/>
        </authorList>
    </citation>
    <scope>NUCLEOTIDE SEQUENCE [LARGE SCALE GENOMIC DNA]</scope>
    <source>
        <strain evidence="1">SCUT-1</strain>
    </source>
</reference>
<accession>A0ABU6CZ21</accession>
<gene>
    <name evidence="1" type="ORF">VSS37_13875</name>
</gene>
<dbReference type="EMBL" id="JAYMYJ010000122">
    <property type="protein sequence ID" value="MEB4592077.1"/>
    <property type="molecule type" value="Genomic_DNA"/>
</dbReference>
<evidence type="ECO:0000313" key="2">
    <source>
        <dbReference type="Proteomes" id="UP001308005"/>
    </source>
</evidence>
<reference evidence="2" key="1">
    <citation type="submission" date="2023-07" db="EMBL/GenBank/DDBJ databases">
        <title>The carbon used by Thiothrix.</title>
        <authorList>
            <person name="Chen L."/>
        </authorList>
    </citation>
    <scope>NUCLEOTIDE SEQUENCE [LARGE SCALE GENOMIC DNA]</scope>
</reference>
<organism evidence="1 2">
    <name type="scientific">Candidatus Thiothrix phosphatis</name>
    <dbReference type="NCBI Taxonomy" id="3112415"/>
    <lineage>
        <taxon>Bacteria</taxon>
        <taxon>Pseudomonadati</taxon>
        <taxon>Pseudomonadota</taxon>
        <taxon>Gammaproteobacteria</taxon>
        <taxon>Thiotrichales</taxon>
        <taxon>Thiotrichaceae</taxon>
        <taxon>Thiothrix</taxon>
    </lineage>
</organism>
<evidence type="ECO:0000313" key="1">
    <source>
        <dbReference type="EMBL" id="MEB4592077.1"/>
    </source>
</evidence>